<comment type="cofactor">
    <cofactor evidence="1">
        <name>FMN</name>
        <dbReference type="ChEBI" id="CHEBI:58210"/>
    </cofactor>
</comment>
<keyword evidence="3" id="KW-0285">Flavoprotein</keyword>
<dbReference type="PANTHER" id="PTHR43278:SF4">
    <property type="entry name" value="NAD(P)H-DEPENDENT FMN-CONTAINING OXIDOREDUCTASE YWQN-RELATED"/>
    <property type="match status" value="1"/>
</dbReference>
<feature type="domain" description="NADPH-dependent FMN reductase-like" evidence="6">
    <location>
        <begin position="13"/>
        <end position="134"/>
    </location>
</feature>
<evidence type="ECO:0000259" key="6">
    <source>
        <dbReference type="Pfam" id="PF03358"/>
    </source>
</evidence>
<protein>
    <submittedName>
        <fullName evidence="7">NADPH-dependent FMN reductase</fullName>
    </submittedName>
</protein>
<comment type="caution">
    <text evidence="7">The sequence shown here is derived from an EMBL/GenBank/DDBJ whole genome shotgun (WGS) entry which is preliminary data.</text>
</comment>
<evidence type="ECO:0000256" key="1">
    <source>
        <dbReference type="ARBA" id="ARBA00001917"/>
    </source>
</evidence>
<evidence type="ECO:0000256" key="3">
    <source>
        <dbReference type="ARBA" id="ARBA00022630"/>
    </source>
</evidence>
<evidence type="ECO:0000256" key="4">
    <source>
        <dbReference type="ARBA" id="ARBA00022643"/>
    </source>
</evidence>
<name>A0A1F2PBG5_9EURY</name>
<proteinExistence type="inferred from homology"/>
<evidence type="ECO:0000256" key="5">
    <source>
        <dbReference type="ARBA" id="ARBA00038292"/>
    </source>
</evidence>
<reference evidence="7" key="1">
    <citation type="submission" date="2016-05" db="EMBL/GenBank/DDBJ databases">
        <title>Microbial consortia oxidize butane by reversing methanogenesis.</title>
        <authorList>
            <person name="Laso-Perez R."/>
            <person name="Richter M."/>
            <person name="Wegener G."/>
            <person name="Musat F."/>
        </authorList>
    </citation>
    <scope>NUCLEOTIDE SEQUENCE [LARGE SCALE GENOMIC DNA]</scope>
    <source>
        <strain evidence="7">BOX2</strain>
    </source>
</reference>
<dbReference type="Proteomes" id="UP000186940">
    <property type="component" value="Unassembled WGS sequence"/>
</dbReference>
<dbReference type="EMBL" id="LYOS01000001">
    <property type="protein sequence ID" value="OFV68750.1"/>
    <property type="molecule type" value="Genomic_DNA"/>
</dbReference>
<dbReference type="InterPro" id="IPR051796">
    <property type="entry name" value="ISF_SsuE-like"/>
</dbReference>
<evidence type="ECO:0000313" key="7">
    <source>
        <dbReference type="EMBL" id="OFV68750.1"/>
    </source>
</evidence>
<dbReference type="AlphaFoldDB" id="A0A1F2PBG5"/>
<sequence length="294" mass="32967">MINFYHDRDMMRKLLGLLGSARKNGNTEVLIKEALMGAEEVGAETGMIRLTDLSIRPCTGCMACVFRNEGCRIDDDLEWIFEKMVEADAIIIGAPTYYLGACATIKLFTDRALQFATRLDRMHGKVGASIAVAGLPEWDAFTVPILNTCLLAYNMRIERTLVAYAPGPGEVLLDDKVVESANSIGKVLAGAAEPEQQNSTGLCPVCRTDLVRITEKGAVCPVCNAKITIRLENSSIRLEYDANSVVNHRWTEENFEAHLNNWIRATEKKFKARFEEIKNLSQKYREFDRWIEPP</sequence>
<dbReference type="STRING" id="1838285.SCAL_000426"/>
<accession>A0A1F2PBG5</accession>
<keyword evidence="8" id="KW-1185">Reference proteome</keyword>
<dbReference type="InterPro" id="IPR029039">
    <property type="entry name" value="Flavoprotein-like_sf"/>
</dbReference>
<organism evidence="7 8">
    <name type="scientific">Candidatus Syntropharchaeum caldarium</name>
    <dbReference type="NCBI Taxonomy" id="1838285"/>
    <lineage>
        <taxon>Archaea</taxon>
        <taxon>Methanobacteriati</taxon>
        <taxon>Methanobacteriota</taxon>
        <taxon>Stenosarchaea group</taxon>
        <taxon>Methanomicrobia</taxon>
        <taxon>Methanosarcinales</taxon>
        <taxon>ANME-2 cluster</taxon>
        <taxon>Candidatus Syntropharchaeum</taxon>
    </lineage>
</organism>
<dbReference type="Pfam" id="PF03358">
    <property type="entry name" value="FMN_red"/>
    <property type="match status" value="1"/>
</dbReference>
<comment type="cofactor">
    <cofactor evidence="2">
        <name>[4Fe-4S] cluster</name>
        <dbReference type="ChEBI" id="CHEBI:49883"/>
    </cofactor>
</comment>
<dbReference type="Gene3D" id="3.40.50.360">
    <property type="match status" value="1"/>
</dbReference>
<evidence type="ECO:0000256" key="2">
    <source>
        <dbReference type="ARBA" id="ARBA00001966"/>
    </source>
</evidence>
<comment type="similarity">
    <text evidence="5">Belongs to the SsuE family. Isf subfamily.</text>
</comment>
<keyword evidence="4" id="KW-0288">FMN</keyword>
<dbReference type="InterPro" id="IPR005025">
    <property type="entry name" value="FMN_Rdtase-like_dom"/>
</dbReference>
<evidence type="ECO:0000313" key="8">
    <source>
        <dbReference type="Proteomes" id="UP000186940"/>
    </source>
</evidence>
<dbReference type="SUPFAM" id="SSF52218">
    <property type="entry name" value="Flavoproteins"/>
    <property type="match status" value="1"/>
</dbReference>
<dbReference type="PANTHER" id="PTHR43278">
    <property type="entry name" value="NAD(P)H-DEPENDENT FMN-CONTAINING OXIDOREDUCTASE YWQN-RELATED"/>
    <property type="match status" value="1"/>
</dbReference>
<gene>
    <name evidence="7" type="ORF">SCAL_000426</name>
</gene>
<dbReference type="GO" id="GO:0016491">
    <property type="term" value="F:oxidoreductase activity"/>
    <property type="evidence" value="ECO:0007669"/>
    <property type="project" value="InterPro"/>
</dbReference>